<dbReference type="AlphaFoldDB" id="A0A645IMP2"/>
<evidence type="ECO:0000259" key="1">
    <source>
        <dbReference type="Pfam" id="PF02875"/>
    </source>
</evidence>
<evidence type="ECO:0000313" key="2">
    <source>
        <dbReference type="EMBL" id="MPN49594.1"/>
    </source>
</evidence>
<organism evidence="2">
    <name type="scientific">bioreactor metagenome</name>
    <dbReference type="NCBI Taxonomy" id="1076179"/>
    <lineage>
        <taxon>unclassified sequences</taxon>
        <taxon>metagenomes</taxon>
        <taxon>ecological metagenomes</taxon>
    </lineage>
</organism>
<dbReference type="SUPFAM" id="SSF53244">
    <property type="entry name" value="MurD-like peptide ligases, peptide-binding domain"/>
    <property type="match status" value="1"/>
</dbReference>
<proteinExistence type="predicted"/>
<protein>
    <recommendedName>
        <fullName evidence="1">Mur ligase C-terminal domain-containing protein</fullName>
    </recommendedName>
</protein>
<gene>
    <name evidence="2" type="ORF">SDC9_197216</name>
</gene>
<dbReference type="InterPro" id="IPR036615">
    <property type="entry name" value="Mur_ligase_C_dom_sf"/>
</dbReference>
<comment type="caution">
    <text evidence="2">The sequence shown here is derived from an EMBL/GenBank/DDBJ whole genome shotgun (WGS) entry which is preliminary data.</text>
</comment>
<reference evidence="2" key="1">
    <citation type="submission" date="2019-08" db="EMBL/GenBank/DDBJ databases">
        <authorList>
            <person name="Kucharzyk K."/>
            <person name="Murdoch R.W."/>
            <person name="Higgins S."/>
            <person name="Loffler F."/>
        </authorList>
    </citation>
    <scope>NUCLEOTIDE SEQUENCE</scope>
</reference>
<dbReference type="EMBL" id="VSSQ01112988">
    <property type="protein sequence ID" value="MPN49594.1"/>
    <property type="molecule type" value="Genomic_DNA"/>
</dbReference>
<dbReference type="InterPro" id="IPR004101">
    <property type="entry name" value="Mur_ligase_C"/>
</dbReference>
<feature type="domain" description="Mur ligase C-terminal" evidence="1">
    <location>
        <begin position="5"/>
        <end position="92"/>
    </location>
</feature>
<dbReference type="Pfam" id="PF02875">
    <property type="entry name" value="Mur_ligase_C"/>
    <property type="match status" value="1"/>
</dbReference>
<dbReference type="Gene3D" id="3.90.190.20">
    <property type="entry name" value="Mur ligase, C-terminal domain"/>
    <property type="match status" value="1"/>
</dbReference>
<sequence>MERFFTGKTIVAVCGMMADKEYGQYLSITAPFFHTLIVTKPCVPRALGAAELAEEARLYCDTVLTEPDALKAYERALSIAENEAVIFVCGSFYLASEIRPRILNKGNAGE</sequence>
<accession>A0A645IMP2</accession>
<name>A0A645IMP2_9ZZZZ</name>
<dbReference type="GO" id="GO:0016881">
    <property type="term" value="F:acid-amino acid ligase activity"/>
    <property type="evidence" value="ECO:0007669"/>
    <property type="project" value="InterPro"/>
</dbReference>